<keyword evidence="2" id="KW-0812">Transmembrane</keyword>
<keyword evidence="2" id="KW-1133">Transmembrane helix</keyword>
<keyword evidence="5" id="KW-1185">Reference proteome</keyword>
<sequence length="245" mass="26716">MILFLGILNSCSTKKEILYFQDYENIPKDVINISPEIQINDILTINVNSLIPEAATPYNRNVTTGRSQVAVSLKSMGYLVSSDGTITFPILGSIVATNKTTKELESYITRILVDEGHLKDPTVIVSIINAKITVLGEVGNPGTITFEEETITLPQALGLAGDLTYNGVREDIIIIREVNGVRTVGHVDMTKTDWFTSPFYTVKQNDIILVNPNGPAVKKAGYITNIAGVFGVVSFILTLVLLLKS</sequence>
<evidence type="ECO:0000259" key="3">
    <source>
        <dbReference type="Pfam" id="PF02563"/>
    </source>
</evidence>
<dbReference type="Proteomes" id="UP001589605">
    <property type="component" value="Unassembled WGS sequence"/>
</dbReference>
<dbReference type="RefSeq" id="WP_382384160.1">
    <property type="nucleotide sequence ID" value="NZ_JBHMEZ010000013.1"/>
</dbReference>
<proteinExistence type="predicted"/>
<feature type="domain" description="Polysaccharide export protein N-terminal" evidence="3">
    <location>
        <begin position="37"/>
        <end position="127"/>
    </location>
</feature>
<dbReference type="InterPro" id="IPR003715">
    <property type="entry name" value="Poly_export_N"/>
</dbReference>
<dbReference type="PANTHER" id="PTHR33619">
    <property type="entry name" value="POLYSACCHARIDE EXPORT PROTEIN GFCE-RELATED"/>
    <property type="match status" value="1"/>
</dbReference>
<evidence type="ECO:0000313" key="4">
    <source>
        <dbReference type="EMBL" id="MFB9054521.1"/>
    </source>
</evidence>
<dbReference type="Pfam" id="PF02563">
    <property type="entry name" value="Poly_export"/>
    <property type="match status" value="1"/>
</dbReference>
<dbReference type="InterPro" id="IPR049712">
    <property type="entry name" value="Poly_export"/>
</dbReference>
<keyword evidence="2" id="KW-0472">Membrane</keyword>
<protein>
    <submittedName>
        <fullName evidence="4">Polysaccharide biosynthesis/export family protein</fullName>
    </submittedName>
</protein>
<name>A0ABV5F505_9FLAO</name>
<dbReference type="EMBL" id="JBHMEZ010000013">
    <property type="protein sequence ID" value="MFB9054521.1"/>
    <property type="molecule type" value="Genomic_DNA"/>
</dbReference>
<accession>A0ABV5F505</accession>
<comment type="caution">
    <text evidence="4">The sequence shown here is derived from an EMBL/GenBank/DDBJ whole genome shotgun (WGS) entry which is preliminary data.</text>
</comment>
<evidence type="ECO:0000256" key="1">
    <source>
        <dbReference type="ARBA" id="ARBA00022729"/>
    </source>
</evidence>
<reference evidence="4 5" key="1">
    <citation type="submission" date="2024-09" db="EMBL/GenBank/DDBJ databases">
        <authorList>
            <person name="Sun Q."/>
            <person name="Mori K."/>
        </authorList>
    </citation>
    <scope>NUCLEOTIDE SEQUENCE [LARGE SCALE GENOMIC DNA]</scope>
    <source>
        <strain evidence="4 5">CECT 8286</strain>
    </source>
</reference>
<evidence type="ECO:0000256" key="2">
    <source>
        <dbReference type="SAM" id="Phobius"/>
    </source>
</evidence>
<dbReference type="Gene3D" id="3.10.560.10">
    <property type="entry name" value="Outer membrane lipoprotein wza domain like"/>
    <property type="match status" value="1"/>
</dbReference>
<evidence type="ECO:0000313" key="5">
    <source>
        <dbReference type="Proteomes" id="UP001589605"/>
    </source>
</evidence>
<dbReference type="PANTHER" id="PTHR33619:SF3">
    <property type="entry name" value="POLYSACCHARIDE EXPORT PROTEIN GFCE-RELATED"/>
    <property type="match status" value="1"/>
</dbReference>
<gene>
    <name evidence="4" type="ORF">ACFFVB_15635</name>
</gene>
<organism evidence="4 5">
    <name type="scientific">Formosa undariae</name>
    <dbReference type="NCBI Taxonomy" id="1325436"/>
    <lineage>
        <taxon>Bacteria</taxon>
        <taxon>Pseudomonadati</taxon>
        <taxon>Bacteroidota</taxon>
        <taxon>Flavobacteriia</taxon>
        <taxon>Flavobacteriales</taxon>
        <taxon>Flavobacteriaceae</taxon>
        <taxon>Formosa</taxon>
    </lineage>
</organism>
<feature type="transmembrane region" description="Helical" evidence="2">
    <location>
        <begin position="222"/>
        <end position="243"/>
    </location>
</feature>
<keyword evidence="1" id="KW-0732">Signal</keyword>